<organism evidence="2 3">
    <name type="scientific">Thelohanellus kitauei</name>
    <name type="common">Myxosporean</name>
    <dbReference type="NCBI Taxonomy" id="669202"/>
    <lineage>
        <taxon>Eukaryota</taxon>
        <taxon>Metazoa</taxon>
        <taxon>Cnidaria</taxon>
        <taxon>Myxozoa</taxon>
        <taxon>Myxosporea</taxon>
        <taxon>Bivalvulida</taxon>
        <taxon>Platysporina</taxon>
        <taxon>Myxobolidae</taxon>
        <taxon>Thelohanellus</taxon>
    </lineage>
</organism>
<keyword evidence="1" id="KW-1133">Transmembrane helix</keyword>
<dbReference type="Proteomes" id="UP000031668">
    <property type="component" value="Unassembled WGS sequence"/>
</dbReference>
<keyword evidence="3" id="KW-1185">Reference proteome</keyword>
<gene>
    <name evidence="2" type="ORF">RF11_07079</name>
</gene>
<sequence length="102" mass="11474">MTGTDILIHPYAVFSSAQDFKQQNDYSVSFKQNDVFPDHLVVSVTKVSDNKVIIVGVFRKTSTECSYFKRLGPEGVKNFIISISIALVFIAITTILFIFLLH</sequence>
<evidence type="ECO:0000313" key="2">
    <source>
        <dbReference type="EMBL" id="KII62161.1"/>
    </source>
</evidence>
<keyword evidence="1" id="KW-0812">Transmembrane</keyword>
<evidence type="ECO:0000256" key="1">
    <source>
        <dbReference type="SAM" id="Phobius"/>
    </source>
</evidence>
<keyword evidence="1" id="KW-0472">Membrane</keyword>
<dbReference type="EMBL" id="JWZT01005098">
    <property type="protein sequence ID" value="KII62161.1"/>
    <property type="molecule type" value="Genomic_DNA"/>
</dbReference>
<feature type="transmembrane region" description="Helical" evidence="1">
    <location>
        <begin position="79"/>
        <end position="101"/>
    </location>
</feature>
<name>A0A0C2MKR2_THEKT</name>
<protein>
    <submittedName>
        <fullName evidence="2">Uncharacterized protein</fullName>
    </submittedName>
</protein>
<dbReference type="AlphaFoldDB" id="A0A0C2MKR2"/>
<reference evidence="2 3" key="1">
    <citation type="journal article" date="2014" name="Genome Biol. Evol.">
        <title>The genome of the myxosporean Thelohanellus kitauei shows adaptations to nutrient acquisition within its fish host.</title>
        <authorList>
            <person name="Yang Y."/>
            <person name="Xiong J."/>
            <person name="Zhou Z."/>
            <person name="Huo F."/>
            <person name="Miao W."/>
            <person name="Ran C."/>
            <person name="Liu Y."/>
            <person name="Zhang J."/>
            <person name="Feng J."/>
            <person name="Wang M."/>
            <person name="Wang M."/>
            <person name="Wang L."/>
            <person name="Yao B."/>
        </authorList>
    </citation>
    <scope>NUCLEOTIDE SEQUENCE [LARGE SCALE GENOMIC DNA]</scope>
    <source>
        <strain evidence="2">Wuqing</strain>
    </source>
</reference>
<comment type="caution">
    <text evidence="2">The sequence shown here is derived from an EMBL/GenBank/DDBJ whole genome shotgun (WGS) entry which is preliminary data.</text>
</comment>
<accession>A0A0C2MKR2</accession>
<proteinExistence type="predicted"/>
<evidence type="ECO:0000313" key="3">
    <source>
        <dbReference type="Proteomes" id="UP000031668"/>
    </source>
</evidence>